<organism evidence="1">
    <name type="scientific">Guillardia theta (strain CCMP2712)</name>
    <name type="common">Cryptophyte</name>
    <dbReference type="NCBI Taxonomy" id="905079"/>
    <lineage>
        <taxon>Eukaryota</taxon>
        <taxon>Cryptophyceae</taxon>
        <taxon>Pyrenomonadales</taxon>
        <taxon>Geminigeraceae</taxon>
        <taxon>Guillardia</taxon>
    </lineage>
</organism>
<dbReference type="RefSeq" id="XP_005838127.1">
    <property type="nucleotide sequence ID" value="XM_005838070.1"/>
</dbReference>
<sequence length="88" mass="9852">MPILRLPVMRSLFSGTPPFGMPHVNPTIPTWGTDDDGRKPYELSEATLHNSGYVGSDNAMGSPDYFIDYADPKGPNESHQWLQSHPFY</sequence>
<evidence type="ECO:0000313" key="2">
    <source>
        <dbReference type="EnsemblProtists" id="EKX51147"/>
    </source>
</evidence>
<dbReference type="GeneID" id="17307915"/>
<evidence type="ECO:0000313" key="1">
    <source>
        <dbReference type="EMBL" id="EKX51147.1"/>
    </source>
</evidence>
<protein>
    <submittedName>
        <fullName evidence="1 2">Uncharacterized protein</fullName>
    </submittedName>
</protein>
<dbReference type="HOGENOM" id="CLU_190279_0_0_1"/>
<name>L1JRR6_GUITC</name>
<reference evidence="1 3" key="1">
    <citation type="journal article" date="2012" name="Nature">
        <title>Algal genomes reveal evolutionary mosaicism and the fate of nucleomorphs.</title>
        <authorList>
            <consortium name="DOE Joint Genome Institute"/>
            <person name="Curtis B.A."/>
            <person name="Tanifuji G."/>
            <person name="Burki F."/>
            <person name="Gruber A."/>
            <person name="Irimia M."/>
            <person name="Maruyama S."/>
            <person name="Arias M.C."/>
            <person name="Ball S.G."/>
            <person name="Gile G.H."/>
            <person name="Hirakawa Y."/>
            <person name="Hopkins J.F."/>
            <person name="Kuo A."/>
            <person name="Rensing S.A."/>
            <person name="Schmutz J."/>
            <person name="Symeonidi A."/>
            <person name="Elias M."/>
            <person name="Eveleigh R.J."/>
            <person name="Herman E.K."/>
            <person name="Klute M.J."/>
            <person name="Nakayama T."/>
            <person name="Obornik M."/>
            <person name="Reyes-Prieto A."/>
            <person name="Armbrust E.V."/>
            <person name="Aves S.J."/>
            <person name="Beiko R.G."/>
            <person name="Coutinho P."/>
            <person name="Dacks J.B."/>
            <person name="Durnford D.G."/>
            <person name="Fast N.M."/>
            <person name="Green B.R."/>
            <person name="Grisdale C.J."/>
            <person name="Hempel F."/>
            <person name="Henrissat B."/>
            <person name="Hoppner M.P."/>
            <person name="Ishida K."/>
            <person name="Kim E."/>
            <person name="Koreny L."/>
            <person name="Kroth P.G."/>
            <person name="Liu Y."/>
            <person name="Malik S.B."/>
            <person name="Maier U.G."/>
            <person name="McRose D."/>
            <person name="Mock T."/>
            <person name="Neilson J.A."/>
            <person name="Onodera N.T."/>
            <person name="Poole A.M."/>
            <person name="Pritham E.J."/>
            <person name="Richards T.A."/>
            <person name="Rocap G."/>
            <person name="Roy S.W."/>
            <person name="Sarai C."/>
            <person name="Schaack S."/>
            <person name="Shirato S."/>
            <person name="Slamovits C.H."/>
            <person name="Spencer D.F."/>
            <person name="Suzuki S."/>
            <person name="Worden A.Z."/>
            <person name="Zauner S."/>
            <person name="Barry K."/>
            <person name="Bell C."/>
            <person name="Bharti A.K."/>
            <person name="Crow J.A."/>
            <person name="Grimwood J."/>
            <person name="Kramer R."/>
            <person name="Lindquist E."/>
            <person name="Lucas S."/>
            <person name="Salamov A."/>
            <person name="McFadden G.I."/>
            <person name="Lane C.E."/>
            <person name="Keeling P.J."/>
            <person name="Gray M.W."/>
            <person name="Grigoriev I.V."/>
            <person name="Archibald J.M."/>
        </authorList>
    </citation>
    <scope>NUCLEOTIDE SEQUENCE</scope>
    <source>
        <strain evidence="1 3">CCMP2712</strain>
    </source>
</reference>
<reference evidence="3" key="2">
    <citation type="submission" date="2012-11" db="EMBL/GenBank/DDBJ databases">
        <authorList>
            <person name="Kuo A."/>
            <person name="Curtis B.A."/>
            <person name="Tanifuji G."/>
            <person name="Burki F."/>
            <person name="Gruber A."/>
            <person name="Irimia M."/>
            <person name="Maruyama S."/>
            <person name="Arias M.C."/>
            <person name="Ball S.G."/>
            <person name="Gile G.H."/>
            <person name="Hirakawa Y."/>
            <person name="Hopkins J.F."/>
            <person name="Rensing S.A."/>
            <person name="Schmutz J."/>
            <person name="Symeonidi A."/>
            <person name="Elias M."/>
            <person name="Eveleigh R.J."/>
            <person name="Herman E.K."/>
            <person name="Klute M.J."/>
            <person name="Nakayama T."/>
            <person name="Obornik M."/>
            <person name="Reyes-Prieto A."/>
            <person name="Armbrust E.V."/>
            <person name="Aves S.J."/>
            <person name="Beiko R.G."/>
            <person name="Coutinho P."/>
            <person name="Dacks J.B."/>
            <person name="Durnford D.G."/>
            <person name="Fast N.M."/>
            <person name="Green B.R."/>
            <person name="Grisdale C."/>
            <person name="Hempe F."/>
            <person name="Henrissat B."/>
            <person name="Hoppner M.P."/>
            <person name="Ishida K.-I."/>
            <person name="Kim E."/>
            <person name="Koreny L."/>
            <person name="Kroth P.G."/>
            <person name="Liu Y."/>
            <person name="Malik S.-B."/>
            <person name="Maier U.G."/>
            <person name="McRose D."/>
            <person name="Mock T."/>
            <person name="Neilson J.A."/>
            <person name="Onodera N.T."/>
            <person name="Poole A.M."/>
            <person name="Pritham E.J."/>
            <person name="Richards T.A."/>
            <person name="Rocap G."/>
            <person name="Roy S.W."/>
            <person name="Sarai C."/>
            <person name="Schaack S."/>
            <person name="Shirato S."/>
            <person name="Slamovits C.H."/>
            <person name="Spencer D.F."/>
            <person name="Suzuki S."/>
            <person name="Worden A.Z."/>
            <person name="Zauner S."/>
            <person name="Barry K."/>
            <person name="Bell C."/>
            <person name="Bharti A.K."/>
            <person name="Crow J.A."/>
            <person name="Grimwood J."/>
            <person name="Kramer R."/>
            <person name="Lindquist E."/>
            <person name="Lucas S."/>
            <person name="Salamov A."/>
            <person name="McFadden G.I."/>
            <person name="Lane C.E."/>
            <person name="Keeling P.J."/>
            <person name="Gray M.W."/>
            <person name="Grigoriev I.V."/>
            <person name="Archibald J.M."/>
        </authorList>
    </citation>
    <scope>NUCLEOTIDE SEQUENCE</scope>
    <source>
        <strain evidence="3">CCMP2712</strain>
    </source>
</reference>
<proteinExistence type="predicted"/>
<dbReference type="Proteomes" id="UP000011087">
    <property type="component" value="Unassembled WGS sequence"/>
</dbReference>
<evidence type="ECO:0000313" key="3">
    <source>
        <dbReference type="Proteomes" id="UP000011087"/>
    </source>
</evidence>
<dbReference type="PaxDb" id="55529-EKX51147"/>
<dbReference type="EnsemblProtists" id="EKX51147">
    <property type="protein sequence ID" value="EKX51147"/>
    <property type="gene ID" value="GUITHDRAFT_103067"/>
</dbReference>
<gene>
    <name evidence="1" type="ORF">GUITHDRAFT_103067</name>
</gene>
<dbReference type="AlphaFoldDB" id="L1JRR6"/>
<keyword evidence="3" id="KW-1185">Reference proteome</keyword>
<reference evidence="2" key="3">
    <citation type="submission" date="2015-06" db="UniProtKB">
        <authorList>
            <consortium name="EnsemblProtists"/>
        </authorList>
    </citation>
    <scope>IDENTIFICATION</scope>
</reference>
<dbReference type="KEGG" id="gtt:GUITHDRAFT_103067"/>
<accession>L1JRR6</accession>
<dbReference type="EMBL" id="JH992976">
    <property type="protein sequence ID" value="EKX51147.1"/>
    <property type="molecule type" value="Genomic_DNA"/>
</dbReference>